<dbReference type="Proteomes" id="UP000540412">
    <property type="component" value="Unassembled WGS sequence"/>
</dbReference>
<dbReference type="RefSeq" id="WP_051161190.1">
    <property type="nucleotide sequence ID" value="NZ_JACHIT010000002.1"/>
</dbReference>
<name>A0A7W9UMR2_9NOCA</name>
<accession>A0A7W9UMR2</accession>
<keyword evidence="2" id="KW-1185">Reference proteome</keyword>
<organism evidence="1 2">
    <name type="scientific">Nocardia transvalensis</name>
    <dbReference type="NCBI Taxonomy" id="37333"/>
    <lineage>
        <taxon>Bacteria</taxon>
        <taxon>Bacillati</taxon>
        <taxon>Actinomycetota</taxon>
        <taxon>Actinomycetes</taxon>
        <taxon>Mycobacteriales</taxon>
        <taxon>Nocardiaceae</taxon>
        <taxon>Nocardia</taxon>
    </lineage>
</organism>
<reference evidence="1 2" key="1">
    <citation type="submission" date="2020-08" db="EMBL/GenBank/DDBJ databases">
        <title>Sequencing the genomes of 1000 actinobacteria strains.</title>
        <authorList>
            <person name="Klenk H.-P."/>
        </authorList>
    </citation>
    <scope>NUCLEOTIDE SEQUENCE [LARGE SCALE GENOMIC DNA]</scope>
    <source>
        <strain evidence="1 2">DSM 43582</strain>
    </source>
</reference>
<evidence type="ECO:0000313" key="2">
    <source>
        <dbReference type="Proteomes" id="UP000540412"/>
    </source>
</evidence>
<comment type="caution">
    <text evidence="1">The sequence shown here is derived from an EMBL/GenBank/DDBJ whole genome shotgun (WGS) entry which is preliminary data.</text>
</comment>
<sequence length="127" mass="13600">MVLRAARYAITDLLEDLVGGIEADERLLVAAELWKRTADLLLTGHGRWSAGGKRLQRELVDYDRERGTGYARTLADSVRAVTGGATGPMIAVVTGVLEMFGGRLFEGYRVTGPPPDVGGRGRLQSGG</sequence>
<evidence type="ECO:0000313" key="1">
    <source>
        <dbReference type="EMBL" id="MBB5918632.1"/>
    </source>
</evidence>
<dbReference type="AlphaFoldDB" id="A0A7W9UMR2"/>
<proteinExistence type="predicted"/>
<gene>
    <name evidence="1" type="ORF">BJY24_007544</name>
</gene>
<dbReference type="EMBL" id="JACHIT010000002">
    <property type="protein sequence ID" value="MBB5918632.1"/>
    <property type="molecule type" value="Genomic_DNA"/>
</dbReference>
<protein>
    <submittedName>
        <fullName evidence="1">Uncharacterized protein</fullName>
    </submittedName>
</protein>